<sequence>MFWEDEDSFTIVESGKVTAATGTGDECMGRVADLGHNPQHALVLLVGTECGYHIRLRDAEGILLDVPPEEVEPQESDDSMHEELEGNRELRELLQTVEEARVALKTEVNGLKQQLAQEKEKYMQLWGLNCLRLAEFDKA</sequence>
<organism evidence="2">
    <name type="scientific">Amphimedon queenslandica</name>
    <name type="common">Sponge</name>
    <dbReference type="NCBI Taxonomy" id="400682"/>
    <lineage>
        <taxon>Eukaryota</taxon>
        <taxon>Metazoa</taxon>
        <taxon>Porifera</taxon>
        <taxon>Demospongiae</taxon>
        <taxon>Heteroscleromorpha</taxon>
        <taxon>Haplosclerida</taxon>
        <taxon>Niphatidae</taxon>
        <taxon>Amphimedon</taxon>
    </lineage>
</organism>
<accession>A0A1X7U618</accession>
<feature type="coiled-coil region" evidence="1">
    <location>
        <begin position="87"/>
        <end position="121"/>
    </location>
</feature>
<evidence type="ECO:0000256" key="1">
    <source>
        <dbReference type="SAM" id="Coils"/>
    </source>
</evidence>
<reference evidence="2" key="1">
    <citation type="submission" date="2017-05" db="UniProtKB">
        <authorList>
            <consortium name="EnsemblMetazoa"/>
        </authorList>
    </citation>
    <scope>IDENTIFICATION</scope>
</reference>
<proteinExistence type="predicted"/>
<dbReference type="InParanoid" id="A0A1X7U618"/>
<keyword evidence="1" id="KW-0175">Coiled coil</keyword>
<protein>
    <submittedName>
        <fullName evidence="2">Uncharacterized protein</fullName>
    </submittedName>
</protein>
<name>A0A1X7U618_AMPQE</name>
<dbReference type="AlphaFoldDB" id="A0A1X7U618"/>
<dbReference type="EnsemblMetazoa" id="Aqu2.1.23195_001">
    <property type="protein sequence ID" value="Aqu2.1.23195_001"/>
    <property type="gene ID" value="Aqu2.1.23195"/>
</dbReference>
<evidence type="ECO:0000313" key="2">
    <source>
        <dbReference type="EnsemblMetazoa" id="Aqu2.1.23195_001"/>
    </source>
</evidence>